<dbReference type="Gene3D" id="3.40.109.10">
    <property type="entry name" value="NADH Oxidase"/>
    <property type="match status" value="1"/>
</dbReference>
<dbReference type="EMBL" id="JBHTCG010000004">
    <property type="protein sequence ID" value="MFC7382262.1"/>
    <property type="molecule type" value="Genomic_DNA"/>
</dbReference>
<accession>A0ABW2NXW9</accession>
<dbReference type="NCBIfam" id="NF047509">
    <property type="entry name" value="Rv3131_FMN_oxido"/>
    <property type="match status" value="1"/>
</dbReference>
<dbReference type="RefSeq" id="WP_380825455.1">
    <property type="nucleotide sequence ID" value="NZ_JBHTCG010000004.1"/>
</dbReference>
<dbReference type="SUPFAM" id="SSF55469">
    <property type="entry name" value="FMN-dependent nitroreductase-like"/>
    <property type="match status" value="2"/>
</dbReference>
<dbReference type="InterPro" id="IPR000415">
    <property type="entry name" value="Nitroreductase-like"/>
</dbReference>
<dbReference type="PANTHER" id="PTHR23026:SF123">
    <property type="entry name" value="NAD(P)H NITROREDUCTASE RV3131-RELATED"/>
    <property type="match status" value="1"/>
</dbReference>
<keyword evidence="2" id="KW-1185">Reference proteome</keyword>
<protein>
    <submittedName>
        <fullName evidence="1">Acg family FMN-binding oxidoreductase</fullName>
    </submittedName>
</protein>
<reference evidence="2" key="1">
    <citation type="journal article" date="2019" name="Int. J. Syst. Evol. Microbiol.">
        <title>The Global Catalogue of Microorganisms (GCM) 10K type strain sequencing project: providing services to taxonomists for standard genome sequencing and annotation.</title>
        <authorList>
            <consortium name="The Broad Institute Genomics Platform"/>
            <consortium name="The Broad Institute Genome Sequencing Center for Infectious Disease"/>
            <person name="Wu L."/>
            <person name="Ma J."/>
        </authorList>
    </citation>
    <scope>NUCLEOTIDE SEQUENCE [LARGE SCALE GENOMIC DNA]</scope>
    <source>
        <strain evidence="2">CECT 7649</strain>
    </source>
</reference>
<organism evidence="1 2">
    <name type="scientific">Sphaerisporangium rhizosphaerae</name>
    <dbReference type="NCBI Taxonomy" id="2269375"/>
    <lineage>
        <taxon>Bacteria</taxon>
        <taxon>Bacillati</taxon>
        <taxon>Actinomycetota</taxon>
        <taxon>Actinomycetes</taxon>
        <taxon>Streptosporangiales</taxon>
        <taxon>Streptosporangiaceae</taxon>
        <taxon>Sphaerisporangium</taxon>
    </lineage>
</organism>
<sequence length="356" mass="39635">MPVPTETDLGVRRLLAAAGQAPSIHNTQPWRFRITPNAVELLADPDRRLRTTDPRGRSLHVSCGAALFNLRLAVRVAGYRPLSWPLPDPQTDPRLLAVVHMPYAGPPTPLEQELYANIGKRRTNREPFDDRRVPSWVLADLRIAASREGANLVLLGGRGSADLLDYVAMAEGELAGDHDYLAELRAWTMRGKHRDGLPGYVLGPRPAGDSAAVRDFGTHPARPDARFERHPQIAVLTTSGDRPVDWLRAGQALQRVLLLASAHGVSASFLNQPLDLRDMRHRVDPHHRRGHPQMIIRFGYGPCVPRAPRRPPVELRTGRGLRPWPRGLPARRCGGRDRLRRGVRPQVVRLVAGQEN</sequence>
<dbReference type="InterPro" id="IPR050627">
    <property type="entry name" value="Nitroreductase/BluB"/>
</dbReference>
<evidence type="ECO:0000313" key="1">
    <source>
        <dbReference type="EMBL" id="MFC7382262.1"/>
    </source>
</evidence>
<dbReference type="PANTHER" id="PTHR23026">
    <property type="entry name" value="NADPH NITROREDUCTASE"/>
    <property type="match status" value="1"/>
</dbReference>
<comment type="caution">
    <text evidence="1">The sequence shown here is derived from an EMBL/GenBank/DDBJ whole genome shotgun (WGS) entry which is preliminary data.</text>
</comment>
<evidence type="ECO:0000313" key="2">
    <source>
        <dbReference type="Proteomes" id="UP001596496"/>
    </source>
</evidence>
<gene>
    <name evidence="1" type="ORF">ACFQSB_08615</name>
</gene>
<dbReference type="Proteomes" id="UP001596496">
    <property type="component" value="Unassembled WGS sequence"/>
</dbReference>
<proteinExistence type="predicted"/>
<name>A0ABW2NXW9_9ACTN</name>